<accession>A0A090T7X2</accession>
<dbReference type="InterPro" id="IPR016181">
    <property type="entry name" value="Acyl_CoA_acyltransferase"/>
</dbReference>
<keyword evidence="5" id="KW-1185">Reference proteome</keyword>
<dbReference type="Gene3D" id="3.40.630.30">
    <property type="match status" value="1"/>
</dbReference>
<evidence type="ECO:0000256" key="2">
    <source>
        <dbReference type="ARBA" id="ARBA00023315"/>
    </source>
</evidence>
<reference evidence="4 5" key="2">
    <citation type="submission" date="2014-09" db="EMBL/GenBank/DDBJ databases">
        <authorList>
            <consortium name="NBRP consortium"/>
            <person name="Sawabe T."/>
            <person name="Meirelles P."/>
            <person name="Nakanishi M."/>
            <person name="Sayaka M."/>
            <person name="Hattori M."/>
            <person name="Ohkuma M."/>
        </authorList>
    </citation>
    <scope>NUCLEOTIDE SEQUENCE [LARGE SCALE GENOMIC DNA]</scope>
    <source>
        <strain evidence="4 5">JCM 19240</strain>
    </source>
</reference>
<protein>
    <submittedName>
        <fullName evidence="4">Acetyltransferase</fullName>
    </submittedName>
</protein>
<dbReference type="Pfam" id="PF00583">
    <property type="entry name" value="Acetyltransf_1"/>
    <property type="match status" value="1"/>
</dbReference>
<dbReference type="InterPro" id="IPR000182">
    <property type="entry name" value="GNAT_dom"/>
</dbReference>
<feature type="domain" description="N-acetyltransferase" evidence="3">
    <location>
        <begin position="1"/>
        <end position="137"/>
    </location>
</feature>
<evidence type="ECO:0000256" key="1">
    <source>
        <dbReference type="ARBA" id="ARBA00022679"/>
    </source>
</evidence>
<dbReference type="OrthoDB" id="9787920at2"/>
<keyword evidence="1 4" id="KW-0808">Transferase</keyword>
<dbReference type="SUPFAM" id="SSF55729">
    <property type="entry name" value="Acyl-CoA N-acyltransferases (Nat)"/>
    <property type="match status" value="1"/>
</dbReference>
<evidence type="ECO:0000259" key="3">
    <source>
        <dbReference type="PROSITE" id="PS51186"/>
    </source>
</evidence>
<dbReference type="CDD" id="cd04301">
    <property type="entry name" value="NAT_SF"/>
    <property type="match status" value="1"/>
</dbReference>
<evidence type="ECO:0000313" key="4">
    <source>
        <dbReference type="EMBL" id="GAL35343.1"/>
    </source>
</evidence>
<name>A0A090T7X2_9VIBR</name>
<dbReference type="PANTHER" id="PTHR43877:SF2">
    <property type="entry name" value="AMINOALKYLPHOSPHONATE N-ACETYLTRANSFERASE-RELATED"/>
    <property type="match status" value="1"/>
</dbReference>
<evidence type="ECO:0000313" key="5">
    <source>
        <dbReference type="Proteomes" id="UP000029224"/>
    </source>
</evidence>
<dbReference type="InterPro" id="IPR050832">
    <property type="entry name" value="Bact_Acetyltransf"/>
</dbReference>
<proteinExistence type="predicted"/>
<gene>
    <name evidence="4" type="ORF">JCM19240_3713</name>
</gene>
<organism evidence="4 5">
    <name type="scientific">Vibrio maritimus</name>
    <dbReference type="NCBI Taxonomy" id="990268"/>
    <lineage>
        <taxon>Bacteria</taxon>
        <taxon>Pseudomonadati</taxon>
        <taxon>Pseudomonadota</taxon>
        <taxon>Gammaproteobacteria</taxon>
        <taxon>Vibrionales</taxon>
        <taxon>Vibrionaceae</taxon>
        <taxon>Vibrio</taxon>
    </lineage>
</organism>
<comment type="caution">
    <text evidence="4">The sequence shown here is derived from an EMBL/GenBank/DDBJ whole genome shotgun (WGS) entry which is preliminary data.</text>
</comment>
<reference evidence="4 5" key="1">
    <citation type="submission" date="2014-09" db="EMBL/GenBank/DDBJ databases">
        <title>Vibrio maritimus JCM 19240. (C210) whole genome shotgun sequence.</title>
        <authorList>
            <person name="Sawabe T."/>
            <person name="Meirelles P."/>
            <person name="Nakanishi M."/>
            <person name="Sayaka M."/>
            <person name="Hattori M."/>
            <person name="Ohkuma M."/>
        </authorList>
    </citation>
    <scope>NUCLEOTIDE SEQUENCE [LARGE SCALE GENOMIC DNA]</scope>
    <source>
        <strain evidence="4 5">JCM 19240</strain>
    </source>
</reference>
<dbReference type="PANTHER" id="PTHR43877">
    <property type="entry name" value="AMINOALKYLPHOSPHONATE N-ACETYLTRANSFERASE-RELATED-RELATED"/>
    <property type="match status" value="1"/>
</dbReference>
<keyword evidence="2" id="KW-0012">Acyltransferase</keyword>
<dbReference type="Proteomes" id="UP000029224">
    <property type="component" value="Unassembled WGS sequence"/>
</dbReference>
<dbReference type="GO" id="GO:0016747">
    <property type="term" value="F:acyltransferase activity, transferring groups other than amino-acyl groups"/>
    <property type="evidence" value="ECO:0007669"/>
    <property type="project" value="InterPro"/>
</dbReference>
<dbReference type="AlphaFoldDB" id="A0A090T7X2"/>
<dbReference type="EMBL" id="BBMT01000006">
    <property type="protein sequence ID" value="GAL35343.1"/>
    <property type="molecule type" value="Genomic_DNA"/>
</dbReference>
<dbReference type="PROSITE" id="PS51186">
    <property type="entry name" value="GNAT"/>
    <property type="match status" value="1"/>
</dbReference>
<sequence>MNFEIDLDPTDADINEIRQGLVEHNRPFLGAVRHEKVAFYVTEQGKKKAGITAEIIGDWLSIQFLWVDSSIRGTGIGSELLSRAESHAKEVGCHSVLLDTFSFQAKAFYEKHGYRCHMTLENYPSNHSKHYFTKRLV</sequence>